<dbReference type="PRINTS" id="PR00032">
    <property type="entry name" value="HTHARAC"/>
</dbReference>
<reference evidence="9" key="1">
    <citation type="journal article" date="2023" name="Int. J. Syst. Evol. Microbiol.">
        <title>&lt;i&gt;Holtiella tumoricola&lt;/i&gt; gen. nov. sp. nov., isolated from a human clinical sample.</title>
        <authorList>
            <person name="Allen-Vercoe E."/>
            <person name="Daigneault M.C."/>
            <person name="Vancuren S.J."/>
            <person name="Cochrane K."/>
            <person name="O'Neal L.L."/>
            <person name="Sankaranarayanan K."/>
            <person name="Lawson P.A."/>
        </authorList>
    </citation>
    <scope>NUCLEOTIDE SEQUENCE</scope>
    <source>
        <strain evidence="9">CC70A</strain>
    </source>
</reference>
<dbReference type="GO" id="GO:0043565">
    <property type="term" value="F:sequence-specific DNA binding"/>
    <property type="evidence" value="ECO:0007669"/>
    <property type="project" value="InterPro"/>
</dbReference>
<feature type="domain" description="HTH araC/xylS-type" evidence="7">
    <location>
        <begin position="378"/>
        <end position="476"/>
    </location>
</feature>
<dbReference type="PROSITE" id="PS01124">
    <property type="entry name" value="HTH_ARAC_FAMILY_2"/>
    <property type="match status" value="1"/>
</dbReference>
<comment type="caution">
    <text evidence="9">The sequence shown here is derived from an EMBL/GenBank/DDBJ whole genome shotgun (WGS) entry which is preliminary data.</text>
</comment>
<dbReference type="InterPro" id="IPR009057">
    <property type="entry name" value="Homeodomain-like_sf"/>
</dbReference>
<dbReference type="AlphaFoldDB" id="A0AA42J127"/>
<dbReference type="Gene3D" id="3.40.50.2300">
    <property type="match status" value="1"/>
</dbReference>
<evidence type="ECO:0000256" key="1">
    <source>
        <dbReference type="ARBA" id="ARBA00018672"/>
    </source>
</evidence>
<name>A0AA42J127_9FIRM</name>
<gene>
    <name evidence="9" type="ORF">PBV87_10380</name>
</gene>
<dbReference type="Proteomes" id="UP001169242">
    <property type="component" value="Unassembled WGS sequence"/>
</dbReference>
<dbReference type="PANTHER" id="PTHR43280">
    <property type="entry name" value="ARAC-FAMILY TRANSCRIPTIONAL REGULATOR"/>
    <property type="match status" value="1"/>
</dbReference>
<dbReference type="PANTHER" id="PTHR43280:SF2">
    <property type="entry name" value="HTH-TYPE TRANSCRIPTIONAL REGULATOR EXSA"/>
    <property type="match status" value="1"/>
</dbReference>
<accession>A0AA42J127</accession>
<comment type="function">
    <text evidence="5">May play the central regulatory role in sporulation. It may be an element of the effector pathway responsible for the activation of sporulation genes in response to nutritional stress. Spo0A may act in concert with spo0H (a sigma factor) to control the expression of some genes that are critical to the sporulation process.</text>
</comment>
<evidence type="ECO:0000256" key="4">
    <source>
        <dbReference type="ARBA" id="ARBA00023163"/>
    </source>
</evidence>
<evidence type="ECO:0000256" key="2">
    <source>
        <dbReference type="ARBA" id="ARBA00023015"/>
    </source>
</evidence>
<evidence type="ECO:0000313" key="9">
    <source>
        <dbReference type="EMBL" id="MDA3731885.1"/>
    </source>
</evidence>
<dbReference type="InterPro" id="IPR018062">
    <property type="entry name" value="HTH_AraC-typ_CS"/>
</dbReference>
<dbReference type="RefSeq" id="WP_271012200.1">
    <property type="nucleotide sequence ID" value="NZ_JAQIFT010000043.1"/>
</dbReference>
<dbReference type="SUPFAM" id="SSF52172">
    <property type="entry name" value="CheY-like"/>
    <property type="match status" value="1"/>
</dbReference>
<evidence type="ECO:0000256" key="6">
    <source>
        <dbReference type="PROSITE-ProRule" id="PRU00169"/>
    </source>
</evidence>
<dbReference type="InterPro" id="IPR011006">
    <property type="entry name" value="CheY-like_superfamily"/>
</dbReference>
<evidence type="ECO:0000256" key="5">
    <source>
        <dbReference type="ARBA" id="ARBA00024867"/>
    </source>
</evidence>
<dbReference type="SUPFAM" id="SSF46689">
    <property type="entry name" value="Homeodomain-like"/>
    <property type="match status" value="2"/>
</dbReference>
<keyword evidence="3" id="KW-0238">DNA-binding</keyword>
<dbReference type="EMBL" id="JAQIFT010000043">
    <property type="protein sequence ID" value="MDA3731885.1"/>
    <property type="molecule type" value="Genomic_DNA"/>
</dbReference>
<organism evidence="9 10">
    <name type="scientific">Holtiella tumoricola</name>
    <dbReference type="NCBI Taxonomy" id="3018743"/>
    <lineage>
        <taxon>Bacteria</taxon>
        <taxon>Bacillati</taxon>
        <taxon>Bacillota</taxon>
        <taxon>Clostridia</taxon>
        <taxon>Lachnospirales</taxon>
        <taxon>Cellulosilyticaceae</taxon>
        <taxon>Holtiella</taxon>
    </lineage>
</organism>
<keyword evidence="4" id="KW-0804">Transcription</keyword>
<dbReference type="CDD" id="cd17536">
    <property type="entry name" value="REC_YesN-like"/>
    <property type="match status" value="1"/>
</dbReference>
<evidence type="ECO:0000256" key="3">
    <source>
        <dbReference type="ARBA" id="ARBA00023125"/>
    </source>
</evidence>
<dbReference type="GO" id="GO:0003700">
    <property type="term" value="F:DNA-binding transcription factor activity"/>
    <property type="evidence" value="ECO:0007669"/>
    <property type="project" value="InterPro"/>
</dbReference>
<feature type="domain" description="Response regulatory" evidence="8">
    <location>
        <begin position="3"/>
        <end position="120"/>
    </location>
</feature>
<dbReference type="InterPro" id="IPR018060">
    <property type="entry name" value="HTH_AraC"/>
</dbReference>
<evidence type="ECO:0000313" key="10">
    <source>
        <dbReference type="Proteomes" id="UP001169242"/>
    </source>
</evidence>
<dbReference type="PROSITE" id="PS50110">
    <property type="entry name" value="RESPONSE_REGULATORY"/>
    <property type="match status" value="1"/>
</dbReference>
<keyword evidence="2" id="KW-0805">Transcription regulation</keyword>
<keyword evidence="6" id="KW-0597">Phosphoprotein</keyword>
<sequence length="479" mass="55439">MKTILIAEDEKMIRQGLKAMIGRSGVEVEQILECPNGIEALNIIDEQEVSVLFTDIRMPKMDGLALLNALKERTNPPEIVVISGYDDFSYAVEALKCGAKDYLLKPVSREAIYKVMKELEEIIKEKNKLVETMEVIDDILEQQIKYIFLNTSVTKSELCSFEQGFSNHWINQEAYRVFCMHEAIELPTEIEVISCVVENCYIVIAKDEDTKKVEAYYQGKNIGASSSYASIHHLRIAYEQAILARRYAYIMNVPFLNYEDIPTQHNLKIENKDITKLIQLIGTERKEEFEEVFNKILGKDSIEGLIYDDFEKLMEMLIGHILEAYGSLIDIVEFKKVKDFYQYADYTSYQAHLKAYLLELNDKICDTHESNRNNVKMKEALAYIKSNYEKDLNMAMVSNHISMNYSFFSQTFKEYTGMSFVNYIKDVRINKAKELLESTNKKVAEIGYAVGYENEKHFMKVFRSVTGISPTEYRKNSQL</sequence>
<dbReference type="SMART" id="SM00342">
    <property type="entry name" value="HTH_ARAC"/>
    <property type="match status" value="1"/>
</dbReference>
<evidence type="ECO:0000259" key="8">
    <source>
        <dbReference type="PROSITE" id="PS50110"/>
    </source>
</evidence>
<dbReference type="Pfam" id="PF00072">
    <property type="entry name" value="Response_reg"/>
    <property type="match status" value="1"/>
</dbReference>
<feature type="modified residue" description="4-aspartylphosphate" evidence="6">
    <location>
        <position position="55"/>
    </location>
</feature>
<dbReference type="SMART" id="SM00448">
    <property type="entry name" value="REC"/>
    <property type="match status" value="1"/>
</dbReference>
<proteinExistence type="predicted"/>
<dbReference type="InterPro" id="IPR001789">
    <property type="entry name" value="Sig_transdc_resp-reg_receiver"/>
</dbReference>
<dbReference type="InterPro" id="IPR020449">
    <property type="entry name" value="Tscrpt_reg_AraC-type_HTH"/>
</dbReference>
<keyword evidence="10" id="KW-1185">Reference proteome</keyword>
<dbReference type="Gene3D" id="1.10.10.60">
    <property type="entry name" value="Homeodomain-like"/>
    <property type="match status" value="2"/>
</dbReference>
<evidence type="ECO:0000259" key="7">
    <source>
        <dbReference type="PROSITE" id="PS01124"/>
    </source>
</evidence>
<dbReference type="GO" id="GO:0000160">
    <property type="term" value="P:phosphorelay signal transduction system"/>
    <property type="evidence" value="ECO:0007669"/>
    <property type="project" value="InterPro"/>
</dbReference>
<dbReference type="Pfam" id="PF12833">
    <property type="entry name" value="HTH_18"/>
    <property type="match status" value="1"/>
</dbReference>
<protein>
    <recommendedName>
        <fullName evidence="1">Stage 0 sporulation protein A homolog</fullName>
    </recommendedName>
</protein>
<dbReference type="PROSITE" id="PS00041">
    <property type="entry name" value="HTH_ARAC_FAMILY_1"/>
    <property type="match status" value="1"/>
</dbReference>